<gene>
    <name evidence="1" type="ORF">ACD_2C00274G0003</name>
</gene>
<feature type="non-terminal residue" evidence="1">
    <location>
        <position position="111"/>
    </location>
</feature>
<dbReference type="EMBL" id="AMFJ01000274">
    <property type="protein sequence ID" value="EKE28884.1"/>
    <property type="molecule type" value="Genomic_DNA"/>
</dbReference>
<dbReference type="AlphaFoldDB" id="K2GF06"/>
<reference evidence="1" key="1">
    <citation type="journal article" date="2012" name="Science">
        <title>Fermentation, hydrogen, and sulfur metabolism in multiple uncultivated bacterial phyla.</title>
        <authorList>
            <person name="Wrighton K.C."/>
            <person name="Thomas B.C."/>
            <person name="Sharon I."/>
            <person name="Miller C.S."/>
            <person name="Castelle C.J."/>
            <person name="VerBerkmoes N.C."/>
            <person name="Wilkins M.J."/>
            <person name="Hettich R.L."/>
            <person name="Lipton M.S."/>
            <person name="Williams K.H."/>
            <person name="Long P.E."/>
            <person name="Banfield J.F."/>
        </authorList>
    </citation>
    <scope>NUCLEOTIDE SEQUENCE [LARGE SCALE GENOMIC DNA]</scope>
</reference>
<sequence length="111" mass="12084">MKTKTVKNFWISILLLLIATWITYSFVLPLTTPPWQTSGWTFMTYFNNLKSLCSPWEYLDWYNSDFTKRCIPIPTCPAASAGPIGPKGLTWATGPAGPAGPVGPAGFAGPA</sequence>
<evidence type="ECO:0000313" key="1">
    <source>
        <dbReference type="EMBL" id="EKE28884.1"/>
    </source>
</evidence>
<comment type="caution">
    <text evidence="1">The sequence shown here is derived from an EMBL/GenBank/DDBJ whole genome shotgun (WGS) entry which is preliminary data.</text>
</comment>
<protein>
    <recommendedName>
        <fullName evidence="2">Collagen triple helix repeat protein</fullName>
    </recommendedName>
</protein>
<organism evidence="1">
    <name type="scientific">uncultured bacterium</name>
    <name type="common">gcode 4</name>
    <dbReference type="NCBI Taxonomy" id="1234023"/>
    <lineage>
        <taxon>Bacteria</taxon>
        <taxon>environmental samples</taxon>
    </lineage>
</organism>
<accession>K2GF06</accession>
<proteinExistence type="predicted"/>
<evidence type="ECO:0008006" key="2">
    <source>
        <dbReference type="Google" id="ProtNLM"/>
    </source>
</evidence>
<name>K2GF06_9BACT</name>